<dbReference type="AlphaFoldDB" id="A0A8X7CS74"/>
<sequence>MDNLYATLNARRYRDFSQDLLLASGATIPRATVYKRLAKRARAALIDDYLEEEKIHRIIDLRDRCDGRHCTPSITSRDPLSVNIVPFRRIGAVENVFADQPLR</sequence>
<dbReference type="Proteomes" id="UP000886998">
    <property type="component" value="Unassembled WGS sequence"/>
</dbReference>
<proteinExistence type="predicted"/>
<reference evidence="1" key="1">
    <citation type="submission" date="2020-08" db="EMBL/GenBank/DDBJ databases">
        <title>Multicomponent nature underlies the extraordinary mechanical properties of spider dragline silk.</title>
        <authorList>
            <person name="Kono N."/>
            <person name="Nakamura H."/>
            <person name="Mori M."/>
            <person name="Yoshida Y."/>
            <person name="Ohtoshi R."/>
            <person name="Malay A.D."/>
            <person name="Moran D.A.P."/>
            <person name="Tomita M."/>
            <person name="Numata K."/>
            <person name="Arakawa K."/>
        </authorList>
    </citation>
    <scope>NUCLEOTIDE SEQUENCE</scope>
</reference>
<gene>
    <name evidence="1" type="ORF">TNIN_476861</name>
</gene>
<protein>
    <submittedName>
        <fullName evidence="1">Uncharacterized protein</fullName>
    </submittedName>
</protein>
<dbReference type="EMBL" id="BMAV01020891">
    <property type="protein sequence ID" value="GFY74692.1"/>
    <property type="molecule type" value="Genomic_DNA"/>
</dbReference>
<organism evidence="1 2">
    <name type="scientific">Trichonephila inaurata madagascariensis</name>
    <dbReference type="NCBI Taxonomy" id="2747483"/>
    <lineage>
        <taxon>Eukaryota</taxon>
        <taxon>Metazoa</taxon>
        <taxon>Ecdysozoa</taxon>
        <taxon>Arthropoda</taxon>
        <taxon>Chelicerata</taxon>
        <taxon>Arachnida</taxon>
        <taxon>Araneae</taxon>
        <taxon>Araneomorphae</taxon>
        <taxon>Entelegynae</taxon>
        <taxon>Araneoidea</taxon>
        <taxon>Nephilidae</taxon>
        <taxon>Trichonephila</taxon>
        <taxon>Trichonephila inaurata</taxon>
    </lineage>
</organism>
<evidence type="ECO:0000313" key="1">
    <source>
        <dbReference type="EMBL" id="GFY74692.1"/>
    </source>
</evidence>
<comment type="caution">
    <text evidence="1">The sequence shown here is derived from an EMBL/GenBank/DDBJ whole genome shotgun (WGS) entry which is preliminary data.</text>
</comment>
<name>A0A8X7CS74_9ARAC</name>
<accession>A0A8X7CS74</accession>
<evidence type="ECO:0000313" key="2">
    <source>
        <dbReference type="Proteomes" id="UP000886998"/>
    </source>
</evidence>
<keyword evidence="2" id="KW-1185">Reference proteome</keyword>